<dbReference type="Pfam" id="PF13620">
    <property type="entry name" value="CarboxypepD_reg"/>
    <property type="match status" value="1"/>
</dbReference>
<feature type="chain" id="PRO_5003233181" description="Carboxypeptidase regulatory-like domain-containing protein" evidence="1">
    <location>
        <begin position="21"/>
        <end position="342"/>
    </location>
</feature>
<dbReference type="GO" id="GO:0030246">
    <property type="term" value="F:carbohydrate binding"/>
    <property type="evidence" value="ECO:0007669"/>
    <property type="project" value="InterPro"/>
</dbReference>
<dbReference type="SUPFAM" id="SSF49452">
    <property type="entry name" value="Starch-binding domain-like"/>
    <property type="match status" value="1"/>
</dbReference>
<dbReference type="KEGG" id="tsa:AciPR4_3243"/>
<keyword evidence="3" id="KW-1185">Reference proteome</keyword>
<accession>E8V817</accession>
<evidence type="ECO:0000256" key="1">
    <source>
        <dbReference type="SAM" id="SignalP"/>
    </source>
</evidence>
<dbReference type="HOGENOM" id="CLU_053531_0_0_0"/>
<organism evidence="2 3">
    <name type="scientific">Terriglobus saanensis (strain ATCC BAA-1853 / DSM 23119 / SP1PR4)</name>
    <dbReference type="NCBI Taxonomy" id="401053"/>
    <lineage>
        <taxon>Bacteria</taxon>
        <taxon>Pseudomonadati</taxon>
        <taxon>Acidobacteriota</taxon>
        <taxon>Terriglobia</taxon>
        <taxon>Terriglobales</taxon>
        <taxon>Acidobacteriaceae</taxon>
        <taxon>Terriglobus</taxon>
    </lineage>
</organism>
<dbReference type="STRING" id="401053.AciPR4_3243"/>
<evidence type="ECO:0000313" key="2">
    <source>
        <dbReference type="EMBL" id="ADV83999.1"/>
    </source>
</evidence>
<evidence type="ECO:0008006" key="4">
    <source>
        <dbReference type="Google" id="ProtNLM"/>
    </source>
</evidence>
<evidence type="ECO:0000313" key="3">
    <source>
        <dbReference type="Proteomes" id="UP000006844"/>
    </source>
</evidence>
<dbReference type="Gene3D" id="2.60.40.1120">
    <property type="entry name" value="Carboxypeptidase-like, regulatory domain"/>
    <property type="match status" value="1"/>
</dbReference>
<feature type="signal peptide" evidence="1">
    <location>
        <begin position="1"/>
        <end position="20"/>
    </location>
</feature>
<name>E8V817_TERSS</name>
<keyword evidence="1" id="KW-0732">Signal</keyword>
<gene>
    <name evidence="2" type="ordered locus">AciPR4_3243</name>
</gene>
<dbReference type="OrthoDB" id="115803at2"/>
<dbReference type="Proteomes" id="UP000006844">
    <property type="component" value="Chromosome"/>
</dbReference>
<sequence length="342" mass="35981">MRSLCSLVFCLSFFVPQISAQQIVNAVLIDAPAPQSTALPSPTPSQLIGTVTSAEGGDIAGAQIILTGPALPSYSAVTDSDGFFKLPAIAPGTYTITITATGFSPWTHAGVVVQPGKDVDLPSIQLKIATVYTSVDALSQHEVAVEQLKVEEHQRVLGVIPNFFVTFEKNPAPLSTGQKYHLAWRTAIDPVTFGFTAIAAGVEQANNTFSGFGTGPAGYGKRFGAATGDTFSATFFGGAVYPSLFHQDPRYFYKGTGTIKKRAMYAIASAVLCKSDSGKWQPNYSFIAGNFTAAGLSNAYYPASNRGAGLTLTNAALATASASIGALFEEFLLARITTKHKP</sequence>
<dbReference type="AlphaFoldDB" id="E8V817"/>
<dbReference type="EMBL" id="CP002467">
    <property type="protein sequence ID" value="ADV83999.1"/>
    <property type="molecule type" value="Genomic_DNA"/>
</dbReference>
<reference evidence="2 3" key="1">
    <citation type="journal article" date="2012" name="Stand. Genomic Sci.">
        <title>Complete genome sequence of Terriglobus saanensis type strain SP1PR4(T), an Acidobacteria from tundra soil.</title>
        <authorList>
            <person name="Rawat S.R."/>
            <person name="Mannisto M.K."/>
            <person name="Starovoytov V."/>
            <person name="Goodwin L."/>
            <person name="Nolan M."/>
            <person name="Hauser L."/>
            <person name="Land M."/>
            <person name="Davenport K.W."/>
            <person name="Woyke T."/>
            <person name="Haggblom M.M."/>
        </authorList>
    </citation>
    <scope>NUCLEOTIDE SEQUENCE</scope>
    <source>
        <strain evidence="3">ATCC BAA-1853 / DSM 23119 / SP1PR4</strain>
    </source>
</reference>
<dbReference type="InterPro" id="IPR013784">
    <property type="entry name" value="Carb-bd-like_fold"/>
</dbReference>
<protein>
    <recommendedName>
        <fullName evidence="4">Carboxypeptidase regulatory-like domain-containing protein</fullName>
    </recommendedName>
</protein>
<dbReference type="eggNOG" id="COG1629">
    <property type="taxonomic scope" value="Bacteria"/>
</dbReference>
<proteinExistence type="predicted"/>